<keyword evidence="2" id="KW-1185">Reference proteome</keyword>
<evidence type="ECO:0000313" key="1">
    <source>
        <dbReference type="EMBL" id="KGF71712.1"/>
    </source>
</evidence>
<reference evidence="1 2" key="1">
    <citation type="journal article" date="2014" name="Mol. Ecol.">
        <title>Evolution of Synechococcus.</title>
        <authorList>
            <person name="Dvorak P."/>
            <person name="Casamatta D."/>
            <person name="Hasler P."/>
            <person name="Poulickova A."/>
            <person name="Ondrej V."/>
            <person name="Sanges R."/>
        </authorList>
    </citation>
    <scope>NUCLEOTIDE SEQUENCE [LARGE SCALE GENOMIC DNA]</scope>
    <source>
        <strain evidence="1 2">CAUP A 1101</strain>
    </source>
</reference>
<organism evidence="1 2">
    <name type="scientific">Neosynechococcus sphagnicola sy1</name>
    <dbReference type="NCBI Taxonomy" id="1497020"/>
    <lineage>
        <taxon>Bacteria</taxon>
        <taxon>Bacillati</taxon>
        <taxon>Cyanobacteriota</taxon>
        <taxon>Cyanophyceae</taxon>
        <taxon>Neosynechococcales</taxon>
        <taxon>Neosynechococcaceae</taxon>
        <taxon>Neosynechococcus</taxon>
    </lineage>
</organism>
<evidence type="ECO:0000313" key="2">
    <source>
        <dbReference type="Proteomes" id="UP000030170"/>
    </source>
</evidence>
<dbReference type="Proteomes" id="UP000030170">
    <property type="component" value="Unassembled WGS sequence"/>
</dbReference>
<proteinExistence type="predicted"/>
<protein>
    <submittedName>
        <fullName evidence="1">Uncharacterized protein</fullName>
    </submittedName>
</protein>
<dbReference type="STRING" id="1497020.DO97_16215"/>
<name>A0A098TIA6_9CYAN</name>
<dbReference type="EMBL" id="JJML01000055">
    <property type="protein sequence ID" value="KGF71712.1"/>
    <property type="molecule type" value="Genomic_DNA"/>
</dbReference>
<gene>
    <name evidence="1" type="ORF">DO97_16215</name>
</gene>
<sequence>MYTVTRPVKTNLPESFTIYAELIRPAQPPTCFQGMESLVIEVTFPNNGQMICPRLNAVVAEQFPDWQFVTWWMPEPDEF</sequence>
<dbReference type="AlphaFoldDB" id="A0A098TIA6"/>
<dbReference type="RefSeq" id="WP_036536034.1">
    <property type="nucleotide sequence ID" value="NZ_JJML01000055.1"/>
</dbReference>
<comment type="caution">
    <text evidence="1">The sequence shown here is derived from an EMBL/GenBank/DDBJ whole genome shotgun (WGS) entry which is preliminary data.</text>
</comment>
<accession>A0A098TIA6</accession>